<reference evidence="5 6" key="1">
    <citation type="submission" date="2020-07" db="EMBL/GenBank/DDBJ databases">
        <title>Pseudogemmobacter sp. nov., isolated from poultry manure in Taiwan.</title>
        <authorList>
            <person name="Lin S.-Y."/>
            <person name="Tang Y.-S."/>
            <person name="Young C.-C."/>
        </authorList>
    </citation>
    <scope>NUCLEOTIDE SEQUENCE [LARGE SCALE GENOMIC DNA]</scope>
    <source>
        <strain evidence="5 6">CC-YST710</strain>
    </source>
</reference>
<accession>A0ABS8CQ36</accession>
<evidence type="ECO:0000256" key="2">
    <source>
        <dbReference type="ARBA" id="ARBA00038825"/>
    </source>
</evidence>
<sequence length="515" mass="54387">MPGPSSEPDRSVIVIGGGPNGLACAHRLARKGRKVTLLEAAESFGGGARALPELAPGLTPSLAHLCWHPDPRVVKEMALEKHGLRWAARALPTIVLSQGRALRIEGAKTTGPDAGAWALLHQRLSRYAAALEPFRRMAPPRLQARGNAWPALIRHFFGIRALGTREFRELLRLLLINVYDLAQDELSDPALQAALCFDGVLGAWAGPRSPNTLILLLDRLAGAADGPALPEGGLPAFASAMQRACAAAGVDLRSKARVARILTESDQVSGVLLESGETLPARVVISAIGPKATLLDLTGAAQFDTGLITRLRHHKARGATAKLHLALSAPPGFRGADLRSRLLLADSPDEIERAFNPVKYGETPARPVMEVLIPTAFARETGPQLLSANVQFAPSVPKAGEEAARAALLEASLNRLEEAAPGIRALITRADMLMPWDIARQYGMAGGSWHHGELSVEQMLFNRPVAALSRYATPLCGLWLTGAGTHPGGMSGAAGYNAAEALLASKPGFASGVPA</sequence>
<evidence type="ECO:0000259" key="4">
    <source>
        <dbReference type="Pfam" id="PF01593"/>
    </source>
</evidence>
<dbReference type="Proteomes" id="UP001198571">
    <property type="component" value="Unassembled WGS sequence"/>
</dbReference>
<dbReference type="Pfam" id="PF01593">
    <property type="entry name" value="Amino_oxidase"/>
    <property type="match status" value="1"/>
</dbReference>
<dbReference type="SUPFAM" id="SSF51905">
    <property type="entry name" value="FAD/NAD(P)-binding domain"/>
    <property type="match status" value="1"/>
</dbReference>
<dbReference type="PANTHER" id="PTHR10668:SF103">
    <property type="entry name" value="PYRIDINE NUCLEOTIDE-DISULFIDE OXIDOREDUCTASE DOMAIN-CONTAINING PROTEIN 2"/>
    <property type="match status" value="1"/>
</dbReference>
<protein>
    <recommendedName>
        <fullName evidence="3">Pyridine nucleotide-disulfide oxidoreductase domain-containing protein 2</fullName>
    </recommendedName>
</protein>
<comment type="subunit">
    <text evidence="2">Interacts with COX5B; this interaction may contribute to localize PYROXD2 to the inner face of the inner mitochondrial membrane.</text>
</comment>
<dbReference type="Gene3D" id="3.50.50.60">
    <property type="entry name" value="FAD/NAD(P)-binding domain"/>
    <property type="match status" value="2"/>
</dbReference>
<feature type="domain" description="Amine oxidase" evidence="4">
    <location>
        <begin position="21"/>
        <end position="502"/>
    </location>
</feature>
<keyword evidence="6" id="KW-1185">Reference proteome</keyword>
<dbReference type="PANTHER" id="PTHR10668">
    <property type="entry name" value="PHYTOENE DEHYDROGENASE"/>
    <property type="match status" value="1"/>
</dbReference>
<evidence type="ECO:0000313" key="6">
    <source>
        <dbReference type="Proteomes" id="UP001198571"/>
    </source>
</evidence>
<dbReference type="InterPro" id="IPR036188">
    <property type="entry name" value="FAD/NAD-bd_sf"/>
</dbReference>
<name>A0ABS8CQ36_9RHOB</name>
<dbReference type="RefSeq" id="WP_226936938.1">
    <property type="nucleotide sequence ID" value="NZ_JACDXX010000016.1"/>
</dbReference>
<proteinExistence type="predicted"/>
<dbReference type="InterPro" id="IPR002937">
    <property type="entry name" value="Amino_oxidase"/>
</dbReference>
<comment type="caution">
    <text evidence="5">The sequence shown here is derived from an EMBL/GenBank/DDBJ whole genome shotgun (WGS) entry which is preliminary data.</text>
</comment>
<dbReference type="EMBL" id="JACDXX010000016">
    <property type="protein sequence ID" value="MCB5411473.1"/>
    <property type="molecule type" value="Genomic_DNA"/>
</dbReference>
<organism evidence="5 6">
    <name type="scientific">Pseudogemmobacter faecipullorum</name>
    <dbReference type="NCBI Taxonomy" id="2755041"/>
    <lineage>
        <taxon>Bacteria</taxon>
        <taxon>Pseudomonadati</taxon>
        <taxon>Pseudomonadota</taxon>
        <taxon>Alphaproteobacteria</taxon>
        <taxon>Rhodobacterales</taxon>
        <taxon>Paracoccaceae</taxon>
        <taxon>Pseudogemmobacter</taxon>
    </lineage>
</organism>
<gene>
    <name evidence="5" type="ORF">H0485_15890</name>
</gene>
<comment type="function">
    <text evidence="1">Probable oxidoreductase that may play a role as regulator of mitochondrial function.</text>
</comment>
<evidence type="ECO:0000256" key="1">
    <source>
        <dbReference type="ARBA" id="ARBA00037217"/>
    </source>
</evidence>
<evidence type="ECO:0000256" key="3">
    <source>
        <dbReference type="ARBA" id="ARBA00040298"/>
    </source>
</evidence>
<evidence type="ECO:0000313" key="5">
    <source>
        <dbReference type="EMBL" id="MCB5411473.1"/>
    </source>
</evidence>